<reference evidence="3" key="1">
    <citation type="submission" date="2017-02" db="EMBL/GenBank/DDBJ databases">
        <authorList>
            <person name="Daims H."/>
        </authorList>
    </citation>
    <scope>NUCLEOTIDE SEQUENCE [LARGE SCALE GENOMIC DNA]</scope>
</reference>
<dbReference type="Proteomes" id="UP000195442">
    <property type="component" value="Unassembled WGS sequence"/>
</dbReference>
<dbReference type="EMBL" id="FUKJ01000019">
    <property type="protein sequence ID" value="SJM89400.1"/>
    <property type="molecule type" value="Genomic_DNA"/>
</dbReference>
<keyword evidence="1" id="KW-0472">Membrane</keyword>
<sequence length="58" mass="6589">MSFPKRYAFTSPFEKRGEFTRGGWGFILKISLYALWVITPLFQRGGLNGYPKNVGSLS</sequence>
<evidence type="ECO:0000313" key="3">
    <source>
        <dbReference type="Proteomes" id="UP000195442"/>
    </source>
</evidence>
<name>A0A1R4H015_9GAMM</name>
<protein>
    <submittedName>
        <fullName evidence="2">Uncharacterized protein</fullName>
    </submittedName>
</protein>
<dbReference type="AlphaFoldDB" id="A0A1R4H015"/>
<organism evidence="2 3">
    <name type="scientific">Crenothrix polyspora</name>
    <dbReference type="NCBI Taxonomy" id="360316"/>
    <lineage>
        <taxon>Bacteria</taxon>
        <taxon>Pseudomonadati</taxon>
        <taxon>Pseudomonadota</taxon>
        <taxon>Gammaproteobacteria</taxon>
        <taxon>Methylococcales</taxon>
        <taxon>Crenotrichaceae</taxon>
        <taxon>Crenothrix</taxon>
    </lineage>
</organism>
<keyword evidence="1" id="KW-1133">Transmembrane helix</keyword>
<evidence type="ECO:0000313" key="2">
    <source>
        <dbReference type="EMBL" id="SJM89400.1"/>
    </source>
</evidence>
<evidence type="ECO:0000256" key="1">
    <source>
        <dbReference type="SAM" id="Phobius"/>
    </source>
</evidence>
<keyword evidence="1" id="KW-0812">Transmembrane</keyword>
<accession>A0A1R4H015</accession>
<keyword evidence="3" id="KW-1185">Reference proteome</keyword>
<proteinExistence type="predicted"/>
<gene>
    <name evidence="2" type="ORF">CRENPOLYSF2_1150023</name>
</gene>
<feature type="transmembrane region" description="Helical" evidence="1">
    <location>
        <begin position="21"/>
        <end position="42"/>
    </location>
</feature>